<evidence type="ECO:0000256" key="10">
    <source>
        <dbReference type="ARBA" id="ARBA00023180"/>
    </source>
</evidence>
<protein>
    <recommendedName>
        <fullName evidence="12">mannosyl-oligosaccharide glucosidase</fullName>
        <ecNumber evidence="12">3.2.1.106</ecNumber>
    </recommendedName>
</protein>
<keyword evidence="9" id="KW-0472">Membrane</keyword>
<dbReference type="PANTHER" id="PTHR10412">
    <property type="entry name" value="MANNOSYL-OLIGOSACCHARIDE GLUCOSIDASE"/>
    <property type="match status" value="1"/>
</dbReference>
<dbReference type="GO" id="GO:0006487">
    <property type="term" value="P:protein N-linked glycosylation"/>
    <property type="evidence" value="ECO:0007669"/>
    <property type="project" value="TreeGrafter"/>
</dbReference>
<dbReference type="PANTHER" id="PTHR10412:SF11">
    <property type="entry name" value="MANNOSYL-OLIGOSACCHARIDE GLUCOSIDASE"/>
    <property type="match status" value="1"/>
</dbReference>
<dbReference type="GO" id="GO:0009311">
    <property type="term" value="P:oligosaccharide metabolic process"/>
    <property type="evidence" value="ECO:0007669"/>
    <property type="project" value="InterPro"/>
</dbReference>
<feature type="domain" description="Glycosyl hydrolase family 63 C-terminal" evidence="13">
    <location>
        <begin position="96"/>
        <end position="584"/>
    </location>
</feature>
<dbReference type="InterPro" id="IPR031335">
    <property type="entry name" value="Glyco_hydro_63_C"/>
</dbReference>
<dbReference type="InterPro" id="IPR004888">
    <property type="entry name" value="Glycoside_hydrolase_63"/>
</dbReference>
<comment type="subcellular location">
    <subcellularLocation>
        <location evidence="1">Endoplasmic reticulum membrane</location>
        <topology evidence="1">Single-pass type II membrane protein</topology>
    </subcellularLocation>
</comment>
<dbReference type="Gene3D" id="2.70.98.110">
    <property type="entry name" value="Glycosyl hydrolase family 63, N-terminal domain"/>
    <property type="match status" value="1"/>
</dbReference>
<evidence type="ECO:0000256" key="5">
    <source>
        <dbReference type="ARBA" id="ARBA00022801"/>
    </source>
</evidence>
<keyword evidence="11" id="KW-0326">Glycosidase</keyword>
<keyword evidence="10" id="KW-0325">Glycoprotein</keyword>
<dbReference type="InterPro" id="IPR038518">
    <property type="entry name" value="Glyco_hydro_63N_sf"/>
</dbReference>
<dbReference type="GO" id="GO:0004573">
    <property type="term" value="F:Glc3Man9GlcNAc2 oligosaccharide glucosidase activity"/>
    <property type="evidence" value="ECO:0007669"/>
    <property type="project" value="UniProtKB-EC"/>
</dbReference>
<keyword evidence="5" id="KW-0378">Hydrolase</keyword>
<evidence type="ECO:0000256" key="7">
    <source>
        <dbReference type="ARBA" id="ARBA00022968"/>
    </source>
</evidence>
<sequence>MQGYTERLGAFKISLHNHSGTILHKSHLSAKAPGLHMLRDTLINGLRLVKHKQRKYIALAGDLDEAPNFVATQITVQAPFELDIVFEKDDFENDLRGEQYTKVLELHKQQFGRKFDDVFGLERKNFTKDYIAFAQACLSNMVGGIGYFYGASRVQSDYTKEPVPYWKAPLYTAVPSRSFFPRGFLWDEGFHNLLISKWDTDISLDIIEHWFDLMNVEGWIPREQILGSEALSKVPDEFVTQRNTNANPPAFFLTLKSLLDQDLDDAIMTRLEKLYPRLQAWFNWFNTTQKGEVLGAYRWRGRNKESLTELNPKTLTSGLDDYPRASHPDNTERHLDLRCWLTLASLVLTELSQRLGLNSEKYQQTYMFLSDENVLDELHWSGASKRYSDYGLHTDKVVLRRDKNEVNSAGQIVQGQMKRVVLRKPAYGFVDSTFGYNSLFPLILQILPGDSLHLKHIILDIYNPNLLWTPYGVRSLAKTSPLYKAKNTEHDPPYWRGQIWMNINYLITKSLYYYGYQDERTDADTKMLAQQVYKELRQNLISMVYREYVRTGYIWEQYDDDSGKGKGCRPFNGWTALITLIMAEKY</sequence>
<dbReference type="EC" id="3.2.1.106" evidence="12"/>
<evidence type="ECO:0000259" key="13">
    <source>
        <dbReference type="Pfam" id="PF03200"/>
    </source>
</evidence>
<dbReference type="InterPro" id="IPR012341">
    <property type="entry name" value="6hp_glycosidase-like_sf"/>
</dbReference>
<reference evidence="14" key="1">
    <citation type="submission" date="2020-03" db="EMBL/GenBank/DDBJ databases">
        <title>Transcriptomic Profiling of the Digestive Tract of the Rat Flea, Xenopsylla cheopis, Following Blood Feeding and Infection with Yersinia pestis.</title>
        <authorList>
            <person name="Bland D.M."/>
            <person name="Martens C.A."/>
            <person name="Virtaneva K."/>
            <person name="Kanakabandi K."/>
            <person name="Long D."/>
            <person name="Rosenke R."/>
            <person name="Saturday G.A."/>
            <person name="Hoyt F.H."/>
            <person name="Bruno D.P."/>
            <person name="Ribeiro J.M.C."/>
            <person name="Hinnebusch J."/>
        </authorList>
    </citation>
    <scope>NUCLEOTIDE SEQUENCE</scope>
</reference>
<evidence type="ECO:0000256" key="12">
    <source>
        <dbReference type="ARBA" id="ARBA00038888"/>
    </source>
</evidence>
<dbReference type="InterPro" id="IPR008928">
    <property type="entry name" value="6-hairpin_glycosidase_sf"/>
</dbReference>
<organism evidence="14">
    <name type="scientific">Xenopsylla cheopis</name>
    <name type="common">Oriental rat flea</name>
    <name type="synonym">Pulex cheopis</name>
    <dbReference type="NCBI Taxonomy" id="163159"/>
    <lineage>
        <taxon>Eukaryota</taxon>
        <taxon>Metazoa</taxon>
        <taxon>Ecdysozoa</taxon>
        <taxon>Arthropoda</taxon>
        <taxon>Hexapoda</taxon>
        <taxon>Insecta</taxon>
        <taxon>Pterygota</taxon>
        <taxon>Neoptera</taxon>
        <taxon>Endopterygota</taxon>
        <taxon>Siphonaptera</taxon>
        <taxon>Pulicidae</taxon>
        <taxon>Xenopsyllinae</taxon>
        <taxon>Xenopsylla</taxon>
    </lineage>
</organism>
<keyword evidence="8" id="KW-1133">Transmembrane helix</keyword>
<accession>A0A6M2DE45</accession>
<dbReference type="AlphaFoldDB" id="A0A6M2DE45"/>
<dbReference type="Pfam" id="PF03200">
    <property type="entry name" value="Glyco_hydro_63"/>
    <property type="match status" value="1"/>
</dbReference>
<dbReference type="SUPFAM" id="SSF48208">
    <property type="entry name" value="Six-hairpin glycosidases"/>
    <property type="match status" value="1"/>
</dbReference>
<name>A0A6M2DE45_XENCH</name>
<keyword evidence="7" id="KW-0735">Signal-anchor</keyword>
<evidence type="ECO:0000256" key="9">
    <source>
        <dbReference type="ARBA" id="ARBA00023136"/>
    </source>
</evidence>
<evidence type="ECO:0000256" key="8">
    <source>
        <dbReference type="ARBA" id="ARBA00022989"/>
    </source>
</evidence>
<evidence type="ECO:0000256" key="2">
    <source>
        <dbReference type="ARBA" id="ARBA00004740"/>
    </source>
</evidence>
<evidence type="ECO:0000256" key="1">
    <source>
        <dbReference type="ARBA" id="ARBA00004648"/>
    </source>
</evidence>
<dbReference type="GO" id="GO:0005789">
    <property type="term" value="C:endoplasmic reticulum membrane"/>
    <property type="evidence" value="ECO:0007669"/>
    <property type="project" value="UniProtKB-SubCell"/>
</dbReference>
<comment type="similarity">
    <text evidence="3">Belongs to the glycosyl hydrolase 63 family.</text>
</comment>
<evidence type="ECO:0000256" key="4">
    <source>
        <dbReference type="ARBA" id="ARBA00022692"/>
    </source>
</evidence>
<keyword evidence="4" id="KW-0812">Transmembrane</keyword>
<evidence type="ECO:0000256" key="6">
    <source>
        <dbReference type="ARBA" id="ARBA00022824"/>
    </source>
</evidence>
<proteinExistence type="inferred from homology"/>
<evidence type="ECO:0000256" key="3">
    <source>
        <dbReference type="ARBA" id="ARBA00010833"/>
    </source>
</evidence>
<dbReference type="Gene3D" id="1.50.10.10">
    <property type="match status" value="1"/>
</dbReference>
<evidence type="ECO:0000313" key="14">
    <source>
        <dbReference type="EMBL" id="NOV44469.1"/>
    </source>
</evidence>
<dbReference type="FunFam" id="1.50.10.10:FF:000009">
    <property type="entry name" value="mannosyl-oligosaccharide glucosidase"/>
    <property type="match status" value="1"/>
</dbReference>
<comment type="pathway">
    <text evidence="2">Glycan metabolism; N-glycan degradation.</text>
</comment>
<keyword evidence="6" id="KW-0256">Endoplasmic reticulum</keyword>
<evidence type="ECO:0000256" key="11">
    <source>
        <dbReference type="ARBA" id="ARBA00023295"/>
    </source>
</evidence>
<dbReference type="EMBL" id="GIIL01000743">
    <property type="protein sequence ID" value="NOV44469.1"/>
    <property type="molecule type" value="Transcribed_RNA"/>
</dbReference>